<proteinExistence type="predicted"/>
<evidence type="ECO:0000313" key="3">
    <source>
        <dbReference type="Proteomes" id="UP000634668"/>
    </source>
</evidence>
<dbReference type="Pfam" id="PF10263">
    <property type="entry name" value="SprT-like"/>
    <property type="match status" value="1"/>
</dbReference>
<name>A0A918MS70_9FLAO</name>
<dbReference type="RefSeq" id="WP_026814839.1">
    <property type="nucleotide sequence ID" value="NZ_BMWP01000044.1"/>
</dbReference>
<reference evidence="2" key="2">
    <citation type="submission" date="2020-09" db="EMBL/GenBank/DDBJ databases">
        <authorList>
            <person name="Sun Q."/>
            <person name="Kim S."/>
        </authorList>
    </citation>
    <scope>NUCLEOTIDE SEQUENCE</scope>
    <source>
        <strain evidence="2">KCTC 12113</strain>
    </source>
</reference>
<dbReference type="InterPro" id="IPR006640">
    <property type="entry name" value="SprT-like_domain"/>
</dbReference>
<accession>A0A918MS70</accession>
<dbReference type="Proteomes" id="UP000634668">
    <property type="component" value="Unassembled WGS sequence"/>
</dbReference>
<dbReference type="AlphaFoldDB" id="A0A918MS70"/>
<dbReference type="GO" id="GO:0006950">
    <property type="term" value="P:response to stress"/>
    <property type="evidence" value="ECO:0007669"/>
    <property type="project" value="UniProtKB-ARBA"/>
</dbReference>
<feature type="domain" description="SprT-like" evidence="1">
    <location>
        <begin position="21"/>
        <end position="120"/>
    </location>
</feature>
<comment type="caution">
    <text evidence="2">The sequence shown here is derived from an EMBL/GenBank/DDBJ whole genome shotgun (WGS) entry which is preliminary data.</text>
</comment>
<gene>
    <name evidence="2" type="ORF">GCM10007383_37740</name>
</gene>
<reference evidence="2" key="1">
    <citation type="journal article" date="2014" name="Int. J. Syst. Evol. Microbiol.">
        <title>Complete genome sequence of Corynebacterium casei LMG S-19264T (=DSM 44701T), isolated from a smear-ripened cheese.</title>
        <authorList>
            <consortium name="US DOE Joint Genome Institute (JGI-PGF)"/>
            <person name="Walter F."/>
            <person name="Albersmeier A."/>
            <person name="Kalinowski J."/>
            <person name="Ruckert C."/>
        </authorList>
    </citation>
    <scope>NUCLEOTIDE SEQUENCE</scope>
    <source>
        <strain evidence="2">KCTC 12113</strain>
    </source>
</reference>
<keyword evidence="3" id="KW-1185">Reference proteome</keyword>
<sequence>MKNTDREDKPTKKFYGLFQYIFDFYNAELFDDQIEDCLIVITRKKNVAGHYAYKRWFHVKDQETDELALNPSMFVKFPLIEICQTVVHEMCHGWQFHYGKPSRAGYHNKQWANKMIEIGLMPSTTGTVGGKIVGQSMDDYPIEGGKFMEVTEELMNSDLFTGLYLEVNPEIADLINEDSPLFDQVKDLTLAQVQSKPKGPVKAKYSCDCSNVWGKPDLELHCKLCGSDYVRIK</sequence>
<protein>
    <submittedName>
        <fullName evidence="2">Peptidase</fullName>
    </submittedName>
</protein>
<organism evidence="2 3">
    <name type="scientific">Arenibacter certesii</name>
    <dbReference type="NCBI Taxonomy" id="228955"/>
    <lineage>
        <taxon>Bacteria</taxon>
        <taxon>Pseudomonadati</taxon>
        <taxon>Bacteroidota</taxon>
        <taxon>Flavobacteriia</taxon>
        <taxon>Flavobacteriales</taxon>
        <taxon>Flavobacteriaceae</taxon>
        <taxon>Arenibacter</taxon>
    </lineage>
</organism>
<dbReference type="EMBL" id="BMWP01000044">
    <property type="protein sequence ID" value="GGW50356.1"/>
    <property type="molecule type" value="Genomic_DNA"/>
</dbReference>
<evidence type="ECO:0000259" key="1">
    <source>
        <dbReference type="Pfam" id="PF10263"/>
    </source>
</evidence>
<evidence type="ECO:0000313" key="2">
    <source>
        <dbReference type="EMBL" id="GGW50356.1"/>
    </source>
</evidence>